<comment type="caution">
    <text evidence="1">The sequence shown here is derived from an EMBL/GenBank/DDBJ whole genome shotgun (WGS) entry which is preliminary data.</text>
</comment>
<dbReference type="Proteomes" id="UP000823633">
    <property type="component" value="Unassembled WGS sequence"/>
</dbReference>
<sequence length="177" mass="20225">MGTFIYIQPEDWKGVQGPEKNTFIRQAEKLFHFGGMLNLNNLWIYDKPLSLLDEKYETEDVVCWNYNVIDQEIWEDAGVDKKRGCIFSGKVGSGMFNHVVTAATILAGHYSEEPILVYEGFSRIASDIFMTGWINQVLGEHFPRLVLDGWTAFKINHYGSQRPAARGCRHEEETSDA</sequence>
<dbReference type="EMBL" id="JADIMU010000054">
    <property type="protein sequence ID" value="MBO8443727.1"/>
    <property type="molecule type" value="Genomic_DNA"/>
</dbReference>
<reference evidence="1" key="1">
    <citation type="submission" date="2020-10" db="EMBL/GenBank/DDBJ databases">
        <authorList>
            <person name="Gilroy R."/>
        </authorList>
    </citation>
    <scope>NUCLEOTIDE SEQUENCE</scope>
    <source>
        <strain evidence="1">11167</strain>
    </source>
</reference>
<protein>
    <submittedName>
        <fullName evidence="1">Uncharacterized protein</fullName>
    </submittedName>
</protein>
<evidence type="ECO:0000313" key="2">
    <source>
        <dbReference type="Proteomes" id="UP000823633"/>
    </source>
</evidence>
<gene>
    <name evidence="1" type="ORF">IAC42_08260</name>
</gene>
<organism evidence="1 2">
    <name type="scientific">Candidatus Aphodenecus pullistercoris</name>
    <dbReference type="NCBI Taxonomy" id="2840669"/>
    <lineage>
        <taxon>Bacteria</taxon>
        <taxon>Pseudomonadati</taxon>
        <taxon>Spirochaetota</taxon>
        <taxon>Spirochaetia</taxon>
        <taxon>Spirochaetales</taxon>
        <taxon>Candidatus Aphodenecus</taxon>
    </lineage>
</organism>
<reference evidence="1" key="2">
    <citation type="journal article" date="2021" name="PeerJ">
        <title>Extensive microbial diversity within the chicken gut microbiome revealed by metagenomics and culture.</title>
        <authorList>
            <person name="Gilroy R."/>
            <person name="Ravi A."/>
            <person name="Getino M."/>
            <person name="Pursley I."/>
            <person name="Horton D.L."/>
            <person name="Alikhan N.F."/>
            <person name="Baker D."/>
            <person name="Gharbi K."/>
            <person name="Hall N."/>
            <person name="Watson M."/>
            <person name="Adriaenssens E.M."/>
            <person name="Foster-Nyarko E."/>
            <person name="Jarju S."/>
            <person name="Secka A."/>
            <person name="Antonio M."/>
            <person name="Oren A."/>
            <person name="Chaudhuri R.R."/>
            <person name="La Ragione R."/>
            <person name="Hildebrand F."/>
            <person name="Pallen M.J."/>
        </authorList>
    </citation>
    <scope>NUCLEOTIDE SEQUENCE</scope>
    <source>
        <strain evidence="1">11167</strain>
    </source>
</reference>
<proteinExistence type="predicted"/>
<accession>A0A9D9E9C3</accession>
<dbReference type="AlphaFoldDB" id="A0A9D9E9C3"/>
<evidence type="ECO:0000313" key="1">
    <source>
        <dbReference type="EMBL" id="MBO8443727.1"/>
    </source>
</evidence>
<name>A0A9D9E9C3_9SPIR</name>